<dbReference type="SMART" id="SM00220">
    <property type="entry name" value="S_TKc"/>
    <property type="match status" value="1"/>
</dbReference>
<evidence type="ECO:0000256" key="7">
    <source>
        <dbReference type="RuleBase" id="RU000304"/>
    </source>
</evidence>
<dbReference type="Proteomes" id="UP001470230">
    <property type="component" value="Unassembled WGS sequence"/>
</dbReference>
<dbReference type="PROSITE" id="PS00107">
    <property type="entry name" value="PROTEIN_KINASE_ATP"/>
    <property type="match status" value="1"/>
</dbReference>
<dbReference type="PROSITE" id="PS50011">
    <property type="entry name" value="PROTEIN_KINASE_DOM"/>
    <property type="match status" value="1"/>
</dbReference>
<dbReference type="EMBL" id="JAPFFF010000018">
    <property type="protein sequence ID" value="KAK8860274.1"/>
    <property type="molecule type" value="Genomic_DNA"/>
</dbReference>
<comment type="similarity">
    <text evidence="7">Belongs to the protein kinase superfamily.</text>
</comment>
<dbReference type="Gene3D" id="3.30.200.20">
    <property type="entry name" value="Phosphorylase Kinase, domain 1"/>
    <property type="match status" value="1"/>
</dbReference>
<keyword evidence="2" id="KW-0808">Transferase</keyword>
<reference evidence="9 10" key="1">
    <citation type="submission" date="2024-04" db="EMBL/GenBank/DDBJ databases">
        <title>Tritrichomonas musculus Genome.</title>
        <authorList>
            <person name="Alves-Ferreira E."/>
            <person name="Grigg M."/>
            <person name="Lorenzi H."/>
            <person name="Galac M."/>
        </authorList>
    </citation>
    <scope>NUCLEOTIDE SEQUENCE [LARGE SCALE GENOMIC DNA]</scope>
    <source>
        <strain evidence="9 10">EAF2021</strain>
    </source>
</reference>
<dbReference type="InterPro" id="IPR017441">
    <property type="entry name" value="Protein_kinase_ATP_BS"/>
</dbReference>
<dbReference type="SUPFAM" id="SSF56112">
    <property type="entry name" value="Protein kinase-like (PK-like)"/>
    <property type="match status" value="1"/>
</dbReference>
<proteinExistence type="inferred from homology"/>
<dbReference type="InterPro" id="IPR050494">
    <property type="entry name" value="Ser_Thr_dual-spec_kinase"/>
</dbReference>
<feature type="binding site" evidence="6">
    <location>
        <position position="72"/>
    </location>
    <ligand>
        <name>ATP</name>
        <dbReference type="ChEBI" id="CHEBI:30616"/>
    </ligand>
</feature>
<evidence type="ECO:0000256" key="6">
    <source>
        <dbReference type="PROSITE-ProRule" id="PRU10141"/>
    </source>
</evidence>
<evidence type="ECO:0000259" key="8">
    <source>
        <dbReference type="PROSITE" id="PS50011"/>
    </source>
</evidence>
<name>A0ABR2IB75_9EUKA</name>
<dbReference type="Gene3D" id="1.10.510.10">
    <property type="entry name" value="Transferase(Phosphotransferase) domain 1"/>
    <property type="match status" value="1"/>
</dbReference>
<gene>
    <name evidence="9" type="ORF">M9Y10_011939</name>
</gene>
<dbReference type="PANTHER" id="PTHR24058">
    <property type="entry name" value="DUAL SPECIFICITY PROTEIN KINASE"/>
    <property type="match status" value="1"/>
</dbReference>
<dbReference type="PANTHER" id="PTHR24058:SF17">
    <property type="entry name" value="HOMEODOMAIN INTERACTING PROTEIN KINASE, ISOFORM D"/>
    <property type="match status" value="1"/>
</dbReference>
<dbReference type="Pfam" id="PF00069">
    <property type="entry name" value="Pkinase"/>
    <property type="match status" value="1"/>
</dbReference>
<keyword evidence="3 6" id="KW-0547">Nucleotide-binding</keyword>
<evidence type="ECO:0000313" key="10">
    <source>
        <dbReference type="Proteomes" id="UP001470230"/>
    </source>
</evidence>
<keyword evidence="5 6" id="KW-0067">ATP-binding</keyword>
<accession>A0ABR2IB75</accession>
<keyword evidence="10" id="KW-1185">Reference proteome</keyword>
<evidence type="ECO:0000256" key="1">
    <source>
        <dbReference type="ARBA" id="ARBA00022527"/>
    </source>
</evidence>
<dbReference type="InterPro" id="IPR008271">
    <property type="entry name" value="Ser/Thr_kinase_AS"/>
</dbReference>
<protein>
    <recommendedName>
        <fullName evidence="8">Protein kinase domain-containing protein</fullName>
    </recommendedName>
</protein>
<evidence type="ECO:0000256" key="5">
    <source>
        <dbReference type="ARBA" id="ARBA00022840"/>
    </source>
</evidence>
<keyword evidence="4" id="KW-0418">Kinase</keyword>
<evidence type="ECO:0000313" key="9">
    <source>
        <dbReference type="EMBL" id="KAK8860274.1"/>
    </source>
</evidence>
<evidence type="ECO:0000256" key="2">
    <source>
        <dbReference type="ARBA" id="ARBA00022679"/>
    </source>
</evidence>
<comment type="caution">
    <text evidence="9">The sequence shown here is derived from an EMBL/GenBank/DDBJ whole genome shotgun (WGS) entry which is preliminary data.</text>
</comment>
<evidence type="ECO:0000256" key="4">
    <source>
        <dbReference type="ARBA" id="ARBA00022777"/>
    </source>
</evidence>
<keyword evidence="1 7" id="KW-0723">Serine/threonine-protein kinase</keyword>
<sequence>MMVDPLRQSRWNADRSIKSINSNKELILSKGDRIKVPNSNVQYEIIGLIGKGQFGCVYYVKNLLNNFKYALKIINSSPGCLRSGISEVKILNEITEKGNKEGLLHIVGYHGHFVYQNHICIVLEKLSYSLLDVLKGRNYRGLPLHLIRVILSDLTKALTVFDELDLMHLDIKPENVLMESDKSVHVKLADIGSTEYVGETECKYSITRYYRPPEIVLGCGMSKKADIWSLGSLIAELFLGHVLFNAENENQLLTQIERILHTKIPKELIEKSPNASKFFDENGNLLPSGDINDSKNEIENSFEDIINNVSLPCGYSEEKLEKEIKMRKPFIDLLRNMLEPNPEKRFTLNDVINHPFLTDLV</sequence>
<organism evidence="9 10">
    <name type="scientific">Tritrichomonas musculus</name>
    <dbReference type="NCBI Taxonomy" id="1915356"/>
    <lineage>
        <taxon>Eukaryota</taxon>
        <taxon>Metamonada</taxon>
        <taxon>Parabasalia</taxon>
        <taxon>Tritrichomonadida</taxon>
        <taxon>Tritrichomonadidae</taxon>
        <taxon>Tritrichomonas</taxon>
    </lineage>
</organism>
<dbReference type="PROSITE" id="PS00108">
    <property type="entry name" value="PROTEIN_KINASE_ST"/>
    <property type="match status" value="1"/>
</dbReference>
<dbReference type="InterPro" id="IPR011009">
    <property type="entry name" value="Kinase-like_dom_sf"/>
</dbReference>
<dbReference type="InterPro" id="IPR000719">
    <property type="entry name" value="Prot_kinase_dom"/>
</dbReference>
<feature type="domain" description="Protein kinase" evidence="8">
    <location>
        <begin position="43"/>
        <end position="357"/>
    </location>
</feature>
<evidence type="ECO:0000256" key="3">
    <source>
        <dbReference type="ARBA" id="ARBA00022741"/>
    </source>
</evidence>